<accession>A0ABW8ADX5</accession>
<comment type="caution">
    <text evidence="8">The sequence shown here is derived from an EMBL/GenBank/DDBJ whole genome shotgun (WGS) entry which is preliminary data.</text>
</comment>
<dbReference type="Pfam" id="PF13424">
    <property type="entry name" value="TPR_12"/>
    <property type="match status" value="1"/>
</dbReference>
<dbReference type="SMART" id="SM00382">
    <property type="entry name" value="AAA"/>
    <property type="match status" value="1"/>
</dbReference>
<dbReference type="SMART" id="SM01043">
    <property type="entry name" value="BTAD"/>
    <property type="match status" value="1"/>
</dbReference>
<dbReference type="InterPro" id="IPR016032">
    <property type="entry name" value="Sig_transdc_resp-reg_C-effctor"/>
</dbReference>
<dbReference type="InterPro" id="IPR003593">
    <property type="entry name" value="AAA+_ATPase"/>
</dbReference>
<protein>
    <submittedName>
        <fullName evidence="8">AfsR/SARP family transcriptional regulator</fullName>
    </submittedName>
</protein>
<evidence type="ECO:0000256" key="2">
    <source>
        <dbReference type="ARBA" id="ARBA00023015"/>
    </source>
</evidence>
<evidence type="ECO:0000256" key="4">
    <source>
        <dbReference type="ARBA" id="ARBA00023163"/>
    </source>
</evidence>
<dbReference type="EMBL" id="JBITMB010000010">
    <property type="protein sequence ID" value="MFI7444976.1"/>
    <property type="molecule type" value="Genomic_DNA"/>
</dbReference>
<reference evidence="8 9" key="1">
    <citation type="submission" date="2024-10" db="EMBL/GenBank/DDBJ databases">
        <title>The Natural Products Discovery Center: Release of the First 8490 Sequenced Strains for Exploring Actinobacteria Biosynthetic Diversity.</title>
        <authorList>
            <person name="Kalkreuter E."/>
            <person name="Kautsar S.A."/>
            <person name="Yang D."/>
            <person name="Bader C.D."/>
            <person name="Teijaro C.N."/>
            <person name="Fluegel L."/>
            <person name="Davis C.M."/>
            <person name="Simpson J.R."/>
            <person name="Lauterbach L."/>
            <person name="Steele A.D."/>
            <person name="Gui C."/>
            <person name="Meng S."/>
            <person name="Li G."/>
            <person name="Viehrig K."/>
            <person name="Ye F."/>
            <person name="Su P."/>
            <person name="Kiefer A.F."/>
            <person name="Nichols A."/>
            <person name="Cepeda A.J."/>
            <person name="Yan W."/>
            <person name="Fan B."/>
            <person name="Jiang Y."/>
            <person name="Adhikari A."/>
            <person name="Zheng C.-J."/>
            <person name="Schuster L."/>
            <person name="Cowan T.M."/>
            <person name="Smanski M.J."/>
            <person name="Chevrette M.G."/>
            <person name="De Carvalho L.P.S."/>
            <person name="Shen B."/>
        </authorList>
    </citation>
    <scope>NUCLEOTIDE SEQUENCE [LARGE SCALE GENOMIC DNA]</scope>
    <source>
        <strain evidence="8 9">NPDC049503</strain>
    </source>
</reference>
<dbReference type="InterPro" id="IPR019734">
    <property type="entry name" value="TPR_rpt"/>
</dbReference>
<dbReference type="Pfam" id="PF00486">
    <property type="entry name" value="Trans_reg_C"/>
    <property type="match status" value="1"/>
</dbReference>
<feature type="DNA-binding region" description="OmpR/PhoB-type" evidence="5">
    <location>
        <begin position="1"/>
        <end position="93"/>
    </location>
</feature>
<dbReference type="InterPro" id="IPR051677">
    <property type="entry name" value="AfsR-DnrI-RedD_regulator"/>
</dbReference>
<sequence>MDIRILGPLEASRGNFPIKLGGPRQQTVLAMLLLGAEKVIPVARLIEAVWGDDPPSTAREQIQICVSGLRRAFVGADGEKLLRTHSPGYVLRLDGCTLDARVCEARVREGREALSAGDPTAAAACLRGALSLWRGAALSSVSSAVVQQSVAHLNERRLSVLEECVEIELNAGLSHDLVGELVALTQEHPLRERLRALHMTALYRTGRQAEALEVFRNTRAILADELGIEPSSNLQRLHQAMLEGRPLEGRPLADGPARRIDPPPPVEVRPSPEPRPGRNIPMLLPATIPDFTGRAGVIDRMTDLTGTGEAVPVTVLYGRGGAGKTTVAVHTAHRLAARFPDGQLYAQLQSGTRRVDPVDVLGRFLRALGVSGSALPEGGEERAEIYRDLLSKRRMLIVLDDAMSEEQIVPLLPGNPGCSVLVTSRRRLTGLPAARRVEVGTLSPRSSLTLLGRILGQERVEAEREAAERLCELCGCLPLALRIVAARLAARPHWSVATMVERLLDESHRLDELNHGDMGLRASISLSYDALSPQARRLFRLLALSEAPSFAAWVGAPLLQADPLRAEDLLEELTEAYLLDIEHTPAPEPVRYRFHDIMRSFALERLLACESADERGAALERLIGALLFLTEEAHRREYSGDHLLPAGSASRWELPASCAGRVLGNPLSWYRQERTSILAGVRQAAACGLEHAWRLALGAVPLFESQAYFSDWRSTHEVALEAACRAGDVRGEAAMRYSLGSLHLVQRESAEAAAQFERAIRLYDHLGDQYGTALVLRYIAYLDRQNGDLELALSRWEEALKTFQVVHDRVAEAYVLHNMAQVQLDLGAQDEAYALLRRAERICKETGNRRVGAQVRHRLGALYHLRGRLDQAADTYAGVLQDVRESGDRIGACHALLGLAAVDTARGDLWRARRTLTEAGELAASVGDPSMRSRVALGLAQVEFAEGELQAAAAHADRAVHDFGVAGLALLQARALVVRGRIRKAAGSPGAAMADWRTAEVLLSGTRPRAAALRGELDRLTTV</sequence>
<dbReference type="InterPro" id="IPR036388">
    <property type="entry name" value="WH-like_DNA-bd_sf"/>
</dbReference>
<feature type="domain" description="OmpR/PhoB-type" evidence="7">
    <location>
        <begin position="1"/>
        <end position="93"/>
    </location>
</feature>
<dbReference type="PANTHER" id="PTHR35807">
    <property type="entry name" value="TRANSCRIPTIONAL REGULATOR REDD-RELATED"/>
    <property type="match status" value="1"/>
</dbReference>
<dbReference type="InterPro" id="IPR001867">
    <property type="entry name" value="OmpR/PhoB-type_DNA-bd"/>
</dbReference>
<dbReference type="InterPro" id="IPR011990">
    <property type="entry name" value="TPR-like_helical_dom_sf"/>
</dbReference>
<dbReference type="Gene3D" id="1.10.10.10">
    <property type="entry name" value="Winged helix-like DNA-binding domain superfamily/Winged helix DNA-binding domain"/>
    <property type="match status" value="1"/>
</dbReference>
<dbReference type="Gene3D" id="1.25.40.10">
    <property type="entry name" value="Tetratricopeptide repeat domain"/>
    <property type="match status" value="3"/>
</dbReference>
<dbReference type="SMART" id="SM00862">
    <property type="entry name" value="Trans_reg_C"/>
    <property type="match status" value="1"/>
</dbReference>
<evidence type="ECO:0000256" key="3">
    <source>
        <dbReference type="ARBA" id="ARBA00023125"/>
    </source>
</evidence>
<gene>
    <name evidence="8" type="ORF">ACIBP5_33820</name>
</gene>
<dbReference type="PANTHER" id="PTHR35807:SF1">
    <property type="entry name" value="TRANSCRIPTIONAL REGULATOR REDD"/>
    <property type="match status" value="1"/>
</dbReference>
<dbReference type="SMART" id="SM00028">
    <property type="entry name" value="TPR"/>
    <property type="match status" value="6"/>
</dbReference>
<dbReference type="PRINTS" id="PR00364">
    <property type="entry name" value="DISEASERSIST"/>
</dbReference>
<dbReference type="CDD" id="cd15831">
    <property type="entry name" value="BTAD"/>
    <property type="match status" value="1"/>
</dbReference>
<keyword evidence="3 5" id="KW-0238">DNA-binding</keyword>
<organism evidence="8 9">
    <name type="scientific">Nonomuraea indica</name>
    <dbReference type="NCBI Taxonomy" id="1581193"/>
    <lineage>
        <taxon>Bacteria</taxon>
        <taxon>Bacillati</taxon>
        <taxon>Actinomycetota</taxon>
        <taxon>Actinomycetes</taxon>
        <taxon>Streptosporangiales</taxon>
        <taxon>Streptosporangiaceae</taxon>
        <taxon>Nonomuraea</taxon>
    </lineage>
</organism>
<dbReference type="Proteomes" id="UP001612928">
    <property type="component" value="Unassembled WGS sequence"/>
</dbReference>
<evidence type="ECO:0000259" key="7">
    <source>
        <dbReference type="PROSITE" id="PS51755"/>
    </source>
</evidence>
<evidence type="ECO:0000313" key="8">
    <source>
        <dbReference type="EMBL" id="MFI7444976.1"/>
    </source>
</evidence>
<evidence type="ECO:0000256" key="5">
    <source>
        <dbReference type="PROSITE-ProRule" id="PRU01091"/>
    </source>
</evidence>
<dbReference type="InterPro" id="IPR002182">
    <property type="entry name" value="NB-ARC"/>
</dbReference>
<dbReference type="SUPFAM" id="SSF52540">
    <property type="entry name" value="P-loop containing nucleoside triphosphate hydrolases"/>
    <property type="match status" value="1"/>
</dbReference>
<dbReference type="Pfam" id="PF03704">
    <property type="entry name" value="BTAD"/>
    <property type="match status" value="1"/>
</dbReference>
<feature type="region of interest" description="Disordered" evidence="6">
    <location>
        <begin position="247"/>
        <end position="282"/>
    </location>
</feature>
<name>A0ABW8ADX5_9ACTN</name>
<dbReference type="RefSeq" id="WP_397025336.1">
    <property type="nucleotide sequence ID" value="NZ_JBITMB010000010.1"/>
</dbReference>
<comment type="similarity">
    <text evidence="1">Belongs to the AfsR/DnrI/RedD regulatory family.</text>
</comment>
<dbReference type="PROSITE" id="PS51755">
    <property type="entry name" value="OMPR_PHOB"/>
    <property type="match status" value="1"/>
</dbReference>
<dbReference type="InterPro" id="IPR027417">
    <property type="entry name" value="P-loop_NTPase"/>
</dbReference>
<keyword evidence="9" id="KW-1185">Reference proteome</keyword>
<keyword evidence="2" id="KW-0805">Transcription regulation</keyword>
<dbReference type="InterPro" id="IPR005158">
    <property type="entry name" value="BTAD"/>
</dbReference>
<dbReference type="Gene3D" id="3.40.50.300">
    <property type="entry name" value="P-loop containing nucleotide triphosphate hydrolases"/>
    <property type="match status" value="1"/>
</dbReference>
<dbReference type="SUPFAM" id="SSF46894">
    <property type="entry name" value="C-terminal effector domain of the bipartite response regulators"/>
    <property type="match status" value="1"/>
</dbReference>
<evidence type="ECO:0000256" key="6">
    <source>
        <dbReference type="SAM" id="MobiDB-lite"/>
    </source>
</evidence>
<evidence type="ECO:0000256" key="1">
    <source>
        <dbReference type="ARBA" id="ARBA00005820"/>
    </source>
</evidence>
<dbReference type="Pfam" id="PF00931">
    <property type="entry name" value="NB-ARC"/>
    <property type="match status" value="1"/>
</dbReference>
<proteinExistence type="inferred from homology"/>
<evidence type="ECO:0000313" key="9">
    <source>
        <dbReference type="Proteomes" id="UP001612928"/>
    </source>
</evidence>
<dbReference type="SUPFAM" id="SSF48452">
    <property type="entry name" value="TPR-like"/>
    <property type="match status" value="3"/>
</dbReference>
<keyword evidence="4" id="KW-0804">Transcription</keyword>